<feature type="compositionally biased region" description="Basic and acidic residues" evidence="1">
    <location>
        <begin position="11"/>
        <end position="23"/>
    </location>
</feature>
<accession>A0A517NIJ9</accession>
<protein>
    <submittedName>
        <fullName evidence="2">Uncharacterized protein</fullName>
    </submittedName>
</protein>
<evidence type="ECO:0000256" key="1">
    <source>
        <dbReference type="SAM" id="MobiDB-lite"/>
    </source>
</evidence>
<dbReference type="Proteomes" id="UP000318538">
    <property type="component" value="Chromosome"/>
</dbReference>
<proteinExistence type="predicted"/>
<dbReference type="KEGG" id="rlc:K227x_53310"/>
<evidence type="ECO:0000313" key="3">
    <source>
        <dbReference type="Proteomes" id="UP000318538"/>
    </source>
</evidence>
<keyword evidence="3" id="KW-1185">Reference proteome</keyword>
<feature type="region of interest" description="Disordered" evidence="1">
    <location>
        <begin position="1"/>
        <end position="23"/>
    </location>
</feature>
<organism evidence="2 3">
    <name type="scientific">Rubripirellula lacrimiformis</name>
    <dbReference type="NCBI Taxonomy" id="1930273"/>
    <lineage>
        <taxon>Bacteria</taxon>
        <taxon>Pseudomonadati</taxon>
        <taxon>Planctomycetota</taxon>
        <taxon>Planctomycetia</taxon>
        <taxon>Pirellulales</taxon>
        <taxon>Pirellulaceae</taxon>
        <taxon>Rubripirellula</taxon>
    </lineage>
</organism>
<gene>
    <name evidence="2" type="ORF">K227x_53310</name>
</gene>
<reference evidence="2 3" key="1">
    <citation type="submission" date="2019-02" db="EMBL/GenBank/DDBJ databases">
        <title>Deep-cultivation of Planctomycetes and their phenomic and genomic characterization uncovers novel biology.</title>
        <authorList>
            <person name="Wiegand S."/>
            <person name="Jogler M."/>
            <person name="Boedeker C."/>
            <person name="Pinto D."/>
            <person name="Vollmers J."/>
            <person name="Rivas-Marin E."/>
            <person name="Kohn T."/>
            <person name="Peeters S.H."/>
            <person name="Heuer A."/>
            <person name="Rast P."/>
            <person name="Oberbeckmann S."/>
            <person name="Bunk B."/>
            <person name="Jeske O."/>
            <person name="Meyerdierks A."/>
            <person name="Storesund J.E."/>
            <person name="Kallscheuer N."/>
            <person name="Luecker S."/>
            <person name="Lage O.M."/>
            <person name="Pohl T."/>
            <person name="Merkel B.J."/>
            <person name="Hornburger P."/>
            <person name="Mueller R.-W."/>
            <person name="Bruemmer F."/>
            <person name="Labrenz M."/>
            <person name="Spormann A.M."/>
            <person name="Op den Camp H."/>
            <person name="Overmann J."/>
            <person name="Amann R."/>
            <person name="Jetten M.S.M."/>
            <person name="Mascher T."/>
            <person name="Medema M.H."/>
            <person name="Devos D.P."/>
            <person name="Kaster A.-K."/>
            <person name="Ovreas L."/>
            <person name="Rohde M."/>
            <person name="Galperin M.Y."/>
            <person name="Jogler C."/>
        </authorList>
    </citation>
    <scope>NUCLEOTIDE SEQUENCE [LARGE SCALE GENOMIC DNA]</scope>
    <source>
        <strain evidence="2 3">K22_7</strain>
    </source>
</reference>
<dbReference type="EMBL" id="CP036525">
    <property type="protein sequence ID" value="QDT06908.1"/>
    <property type="molecule type" value="Genomic_DNA"/>
</dbReference>
<evidence type="ECO:0000313" key="2">
    <source>
        <dbReference type="EMBL" id="QDT06908.1"/>
    </source>
</evidence>
<sequence>MTISPPDIDERETGEMASQREIRIESDNLHSTIRIFSDALVQTKPYSIRVRQAKQKSTGWKSLTAFLTAFLQCR</sequence>
<name>A0A517NIJ9_9BACT</name>
<dbReference type="AlphaFoldDB" id="A0A517NIJ9"/>